<keyword evidence="2" id="KW-1185">Reference proteome</keyword>
<dbReference type="Gene3D" id="1.10.10.10">
    <property type="entry name" value="Winged helix-like DNA-binding domain superfamily/Winged helix DNA-binding domain"/>
    <property type="match status" value="1"/>
</dbReference>
<dbReference type="AlphaFoldDB" id="A0AAQ0KM18"/>
<dbReference type="SUPFAM" id="SSF48295">
    <property type="entry name" value="TrpR-like"/>
    <property type="match status" value="1"/>
</dbReference>
<evidence type="ECO:0000313" key="1">
    <source>
        <dbReference type="EMBL" id="REG47761.1"/>
    </source>
</evidence>
<reference evidence="1 2" key="1">
    <citation type="submission" date="2018-08" db="EMBL/GenBank/DDBJ databases">
        <title>Genomic Encyclopedia of Archaeal and Bacterial Type Strains, Phase II (KMG-II): from individual species to whole genera.</title>
        <authorList>
            <person name="Goeker M."/>
        </authorList>
    </citation>
    <scope>NUCLEOTIDE SEQUENCE [LARGE SCALE GENOMIC DNA]</scope>
    <source>
        <strain evidence="1 2">DSM 582</strain>
    </source>
</reference>
<dbReference type="Pfam" id="PF01527">
    <property type="entry name" value="HTH_Tnp_1"/>
    <property type="match status" value="1"/>
</dbReference>
<dbReference type="InterPro" id="IPR002514">
    <property type="entry name" value="Transposase_8"/>
</dbReference>
<dbReference type="GO" id="GO:0043565">
    <property type="term" value="F:sequence-specific DNA binding"/>
    <property type="evidence" value="ECO:0007669"/>
    <property type="project" value="InterPro"/>
</dbReference>
<accession>A0AAQ0KM18</accession>
<protein>
    <submittedName>
        <fullName evidence="1">Transposase</fullName>
    </submittedName>
</protein>
<comment type="caution">
    <text evidence="1">The sequence shown here is derived from an EMBL/GenBank/DDBJ whole genome shotgun (WGS) entry which is preliminary data.</text>
</comment>
<dbReference type="Proteomes" id="UP000256794">
    <property type="component" value="Unassembled WGS sequence"/>
</dbReference>
<dbReference type="NCBIfam" id="NF047595">
    <property type="entry name" value="IS66_ISRel24_TnpA"/>
    <property type="match status" value="1"/>
</dbReference>
<dbReference type="InterPro" id="IPR036388">
    <property type="entry name" value="WH-like_DNA-bd_sf"/>
</dbReference>
<proteinExistence type="predicted"/>
<dbReference type="InterPro" id="IPR010921">
    <property type="entry name" value="Trp_repressor/repl_initiator"/>
</dbReference>
<gene>
    <name evidence="1" type="ORF">ATH84_1010114</name>
</gene>
<organism evidence="1 2">
    <name type="scientific">Paracoccus versutus</name>
    <name type="common">Thiobacillus versutus</name>
    <dbReference type="NCBI Taxonomy" id="34007"/>
    <lineage>
        <taxon>Bacteria</taxon>
        <taxon>Pseudomonadati</taxon>
        <taxon>Pseudomonadota</taxon>
        <taxon>Alphaproteobacteria</taxon>
        <taxon>Rhodobacterales</taxon>
        <taxon>Paracoccaceae</taxon>
        <taxon>Paracoccus</taxon>
    </lineage>
</organism>
<evidence type="ECO:0000313" key="2">
    <source>
        <dbReference type="Proteomes" id="UP000256794"/>
    </source>
</evidence>
<dbReference type="GO" id="GO:0004803">
    <property type="term" value="F:transposase activity"/>
    <property type="evidence" value="ECO:0007669"/>
    <property type="project" value="InterPro"/>
</dbReference>
<sequence>MHNDVVCDVSYAGLRMRGDVLGLERRRWDDEEKLGIVLSVGADGATVTQVAQRHDVTRQQIYAWRPELKKKGLLFPTADTLFLPISAPEPMEPALPEAALASPTAPDPQIELVLANGRCLRFAPDLEPAVLVRLIRVVEAA</sequence>
<dbReference type="GO" id="GO:0006313">
    <property type="term" value="P:DNA transposition"/>
    <property type="evidence" value="ECO:0007669"/>
    <property type="project" value="InterPro"/>
</dbReference>
<name>A0AAQ0KM18_PARVE</name>
<dbReference type="EMBL" id="QUMX01000010">
    <property type="protein sequence ID" value="REG47761.1"/>
    <property type="molecule type" value="Genomic_DNA"/>
</dbReference>